<reference evidence="1" key="1">
    <citation type="journal article" date="2021" name="Front. Microbiol.">
        <title>Comprehensive Comparative Genomics and Phenotyping of Methylobacterium Species.</title>
        <authorList>
            <person name="Alessa O."/>
            <person name="Ogura Y."/>
            <person name="Fujitani Y."/>
            <person name="Takami H."/>
            <person name="Hayashi T."/>
            <person name="Sahin N."/>
            <person name="Tani A."/>
        </authorList>
    </citation>
    <scope>NUCLEOTIDE SEQUENCE</scope>
    <source>
        <strain evidence="1">DSM 14458</strain>
    </source>
</reference>
<accession>A0ABQ4UY61</accession>
<dbReference type="RefSeq" id="WP_238308352.1">
    <property type="nucleotide sequence ID" value="NZ_BPRE01000013.1"/>
</dbReference>
<reference evidence="1" key="2">
    <citation type="submission" date="2021-08" db="EMBL/GenBank/DDBJ databases">
        <authorList>
            <person name="Tani A."/>
            <person name="Ola A."/>
            <person name="Ogura Y."/>
            <person name="Katsura K."/>
            <person name="Hayashi T."/>
        </authorList>
    </citation>
    <scope>NUCLEOTIDE SEQUENCE</scope>
    <source>
        <strain evidence="1">DSM 14458</strain>
    </source>
</reference>
<protein>
    <recommendedName>
        <fullName evidence="3">DNA-binding protein</fullName>
    </recommendedName>
</protein>
<organism evidence="1 2">
    <name type="scientific">Methylorubrum suomiense</name>
    <dbReference type="NCBI Taxonomy" id="144191"/>
    <lineage>
        <taxon>Bacteria</taxon>
        <taxon>Pseudomonadati</taxon>
        <taxon>Pseudomonadota</taxon>
        <taxon>Alphaproteobacteria</taxon>
        <taxon>Hyphomicrobiales</taxon>
        <taxon>Methylobacteriaceae</taxon>
        <taxon>Methylorubrum</taxon>
    </lineage>
</organism>
<evidence type="ECO:0000313" key="1">
    <source>
        <dbReference type="EMBL" id="GJE77235.1"/>
    </source>
</evidence>
<gene>
    <name evidence="1" type="ORF">BGCPKDLD_3838</name>
</gene>
<evidence type="ECO:0008006" key="3">
    <source>
        <dbReference type="Google" id="ProtNLM"/>
    </source>
</evidence>
<name>A0ABQ4UY61_9HYPH</name>
<sequence>MTDQDSDVLTGYEAIGKFLGWTARQAKHRALSGDLPTFKFGRTPCATKSALRAYLAKRMTQAEASVRQ</sequence>
<comment type="caution">
    <text evidence="1">The sequence shown here is derived from an EMBL/GenBank/DDBJ whole genome shotgun (WGS) entry which is preliminary data.</text>
</comment>
<dbReference type="EMBL" id="BPRE01000013">
    <property type="protein sequence ID" value="GJE77235.1"/>
    <property type="molecule type" value="Genomic_DNA"/>
</dbReference>
<dbReference type="Proteomes" id="UP001055093">
    <property type="component" value="Unassembled WGS sequence"/>
</dbReference>
<keyword evidence="2" id="KW-1185">Reference proteome</keyword>
<evidence type="ECO:0000313" key="2">
    <source>
        <dbReference type="Proteomes" id="UP001055093"/>
    </source>
</evidence>
<proteinExistence type="predicted"/>